<evidence type="ECO:0000256" key="1">
    <source>
        <dbReference type="SAM" id="SignalP"/>
    </source>
</evidence>
<keyword evidence="1" id="KW-0732">Signal</keyword>
<evidence type="ECO:0000313" key="3">
    <source>
        <dbReference type="Proteomes" id="UP000326837"/>
    </source>
</evidence>
<gene>
    <name evidence="2" type="ORF">PLANPX_3448</name>
</gene>
<dbReference type="EMBL" id="AP021861">
    <property type="protein sequence ID" value="BBO33836.1"/>
    <property type="molecule type" value="Genomic_DNA"/>
</dbReference>
<sequence>MKQLFACAVLAIGSLVALSPLSAVAQVRQPVGYFVMQEVGSQNIKDVKLASPAFTGIVIRERWSSLNPAPGVYNWKFLDGQTARARRLGKAYILAIYTGNNAPLWLGVPLFKSAPLPWDSKMLAAHGQMVAMLGQRYGRDANLVGVELSGPTRGPSGSLEMHLADGLLQHPSYRPENVALAWMQCINQYGAAFPQCGLISDGGIAPGGKDGSITQAVFNHLYQTYPMQANVSHCALKANTQESAPHHAIVVAMARRGCSVGFEMVGPSVAGVNGEGGPVARFSGDFDSALAIANRAGASWLKIYQGDEFNAMD</sequence>
<evidence type="ECO:0000313" key="2">
    <source>
        <dbReference type="EMBL" id="BBO33836.1"/>
    </source>
</evidence>
<dbReference type="SUPFAM" id="SSF51445">
    <property type="entry name" value="(Trans)glycosidases"/>
    <property type="match status" value="1"/>
</dbReference>
<accession>A0A5K7XHS7</accession>
<dbReference type="Proteomes" id="UP000326837">
    <property type="component" value="Chromosome"/>
</dbReference>
<organism evidence="2 3">
    <name type="scientific">Lacipirellula parvula</name>
    <dbReference type="NCBI Taxonomy" id="2650471"/>
    <lineage>
        <taxon>Bacteria</taxon>
        <taxon>Pseudomonadati</taxon>
        <taxon>Planctomycetota</taxon>
        <taxon>Planctomycetia</taxon>
        <taxon>Pirellulales</taxon>
        <taxon>Lacipirellulaceae</taxon>
        <taxon>Lacipirellula</taxon>
    </lineage>
</organism>
<evidence type="ECO:0008006" key="4">
    <source>
        <dbReference type="Google" id="ProtNLM"/>
    </source>
</evidence>
<dbReference type="KEGG" id="lpav:PLANPX_3448"/>
<name>A0A5K7XHS7_9BACT</name>
<feature type="signal peptide" evidence="1">
    <location>
        <begin position="1"/>
        <end position="25"/>
    </location>
</feature>
<keyword evidence="3" id="KW-1185">Reference proteome</keyword>
<reference evidence="3" key="1">
    <citation type="submission" date="2019-10" db="EMBL/GenBank/DDBJ databases">
        <title>Lacipirellula parvula gen. nov., sp. nov., representing a lineage of planctomycetes widespread in freshwater anoxic habitats, and description of the family Lacipirellulaceae.</title>
        <authorList>
            <person name="Dedysh S.N."/>
            <person name="Kulichevskaya I.S."/>
            <person name="Beletsky A.V."/>
            <person name="Rakitin A.L."/>
            <person name="Mardanov A.V."/>
            <person name="Ivanova A.A."/>
            <person name="Saltykova V.X."/>
            <person name="Rijpstra W.I.C."/>
            <person name="Sinninghe Damste J.S."/>
            <person name="Ravin N.V."/>
        </authorList>
    </citation>
    <scope>NUCLEOTIDE SEQUENCE [LARGE SCALE GENOMIC DNA]</scope>
    <source>
        <strain evidence="3">PX69</strain>
    </source>
</reference>
<dbReference type="InterPro" id="IPR017853">
    <property type="entry name" value="GH"/>
</dbReference>
<dbReference type="AlphaFoldDB" id="A0A5K7XHS7"/>
<feature type="chain" id="PRO_5024815544" description="Glycoside hydrolase family 42 N-terminal domain-containing protein" evidence="1">
    <location>
        <begin position="26"/>
        <end position="313"/>
    </location>
</feature>
<proteinExistence type="predicted"/>
<dbReference type="Gene3D" id="3.20.20.80">
    <property type="entry name" value="Glycosidases"/>
    <property type="match status" value="1"/>
</dbReference>
<protein>
    <recommendedName>
        <fullName evidence="4">Glycoside hydrolase family 42 N-terminal domain-containing protein</fullName>
    </recommendedName>
</protein>